<dbReference type="AlphaFoldDB" id="A0A328EKF7"/>
<name>A0A328EKF7_9CHLR</name>
<gene>
    <name evidence="1" type="ORF">C1G87_1075</name>
</gene>
<comment type="caution">
    <text evidence="1">The sequence shown here is derived from an EMBL/GenBank/DDBJ whole genome shotgun (WGS) entry which is preliminary data.</text>
</comment>
<accession>A0A328EKF7</accession>
<protein>
    <submittedName>
        <fullName evidence="1">Uncharacterized protein</fullName>
    </submittedName>
</protein>
<dbReference type="Proteomes" id="UP000249146">
    <property type="component" value="Unassembled WGS sequence"/>
</dbReference>
<dbReference type="EMBL" id="QGLC01000011">
    <property type="protein sequence ID" value="RAL69102.1"/>
    <property type="molecule type" value="Genomic_DNA"/>
</dbReference>
<sequence length="47" mass="5429">MPNWQIADYLLKTTSKNPEHSLSFVLSPFFSSDKLKTNFIRAQKSLV</sequence>
<evidence type="ECO:0000313" key="2">
    <source>
        <dbReference type="Proteomes" id="UP000249146"/>
    </source>
</evidence>
<organism evidence="1 2">
    <name type="scientific">Dehalococcoides mccartyi</name>
    <dbReference type="NCBI Taxonomy" id="61435"/>
    <lineage>
        <taxon>Bacteria</taxon>
        <taxon>Bacillati</taxon>
        <taxon>Chloroflexota</taxon>
        <taxon>Dehalococcoidia</taxon>
        <taxon>Dehalococcoidales</taxon>
        <taxon>Dehalococcoidaceae</taxon>
        <taxon>Dehalococcoides</taxon>
    </lineage>
</organism>
<evidence type="ECO:0000313" key="1">
    <source>
        <dbReference type="EMBL" id="RAL69102.1"/>
    </source>
</evidence>
<reference evidence="1 2" key="1">
    <citation type="submission" date="2018-05" db="EMBL/GenBank/DDBJ databases">
        <title>Draft genome sequences of Dehalococcoides mccartyi strains RC and KS.</title>
        <authorList>
            <person name="Higgins S.A."/>
            <person name="Padilla-Crespo E."/>
            <person name="Loeffler F.E."/>
        </authorList>
    </citation>
    <scope>NUCLEOTIDE SEQUENCE [LARGE SCALE GENOMIC DNA]</scope>
    <source>
        <strain evidence="1 2">RC</strain>
    </source>
</reference>
<proteinExistence type="predicted"/>